<dbReference type="EMBL" id="OX597828">
    <property type="protein sequence ID" value="CAI9733783.1"/>
    <property type="molecule type" value="Genomic_DNA"/>
</dbReference>
<reference evidence="1" key="1">
    <citation type="submission" date="2023-08" db="EMBL/GenBank/DDBJ databases">
        <authorList>
            <person name="Alioto T."/>
            <person name="Alioto T."/>
            <person name="Gomez Garrido J."/>
        </authorList>
    </citation>
    <scope>NUCLEOTIDE SEQUENCE</scope>
</reference>
<dbReference type="Proteomes" id="UP001162480">
    <property type="component" value="Chromosome 15"/>
</dbReference>
<organism evidence="1 2">
    <name type="scientific">Octopus vulgaris</name>
    <name type="common">Common octopus</name>
    <dbReference type="NCBI Taxonomy" id="6645"/>
    <lineage>
        <taxon>Eukaryota</taxon>
        <taxon>Metazoa</taxon>
        <taxon>Spiralia</taxon>
        <taxon>Lophotrochozoa</taxon>
        <taxon>Mollusca</taxon>
        <taxon>Cephalopoda</taxon>
        <taxon>Coleoidea</taxon>
        <taxon>Octopodiformes</taxon>
        <taxon>Octopoda</taxon>
        <taxon>Incirrata</taxon>
        <taxon>Octopodidae</taxon>
        <taxon>Octopus</taxon>
    </lineage>
</organism>
<keyword evidence="2" id="KW-1185">Reference proteome</keyword>
<protein>
    <submittedName>
        <fullName evidence="1">Uncharacterized protein</fullName>
    </submittedName>
</protein>
<dbReference type="AlphaFoldDB" id="A0AA36BGR9"/>
<evidence type="ECO:0000313" key="1">
    <source>
        <dbReference type="EMBL" id="CAI9733783.1"/>
    </source>
</evidence>
<accession>A0AA36BGR9</accession>
<gene>
    <name evidence="1" type="ORF">OCTVUL_1B028651</name>
</gene>
<name>A0AA36BGR9_OCTVU</name>
<proteinExistence type="predicted"/>
<sequence>MAAINSLDTIRMLKNRIPGEKRTSFAMQEFSASKIDQDVPRHAINLTTEVDVKMDTGIFTCLFSQEIGELV</sequence>
<evidence type="ECO:0000313" key="2">
    <source>
        <dbReference type="Proteomes" id="UP001162480"/>
    </source>
</evidence>